<evidence type="ECO:0000313" key="3">
    <source>
        <dbReference type="EMBL" id="CAF0754742.1"/>
    </source>
</evidence>
<dbReference type="OrthoDB" id="70030at2759"/>
<accession>A0A813W4K5</accession>
<protein>
    <submittedName>
        <fullName evidence="4">Uncharacterized protein</fullName>
    </submittedName>
</protein>
<evidence type="ECO:0000313" key="4">
    <source>
        <dbReference type="EMBL" id="CAF0845574.1"/>
    </source>
</evidence>
<feature type="region of interest" description="Disordered" evidence="2">
    <location>
        <begin position="185"/>
        <end position="214"/>
    </location>
</feature>
<gene>
    <name evidence="3" type="ORF">EDS130_LOCUS2483</name>
    <name evidence="4" type="ORF">XAT740_LOCUS5205</name>
</gene>
<feature type="region of interest" description="Disordered" evidence="2">
    <location>
        <begin position="26"/>
        <end position="65"/>
    </location>
</feature>
<dbReference type="EMBL" id="CAJNOJ010000006">
    <property type="protein sequence ID" value="CAF0754742.1"/>
    <property type="molecule type" value="Genomic_DNA"/>
</dbReference>
<dbReference type="GO" id="GO:0007007">
    <property type="term" value="P:inner mitochondrial membrane organization"/>
    <property type="evidence" value="ECO:0007669"/>
    <property type="project" value="TreeGrafter"/>
</dbReference>
<dbReference type="Proteomes" id="UP000663828">
    <property type="component" value="Unassembled WGS sequence"/>
</dbReference>
<dbReference type="GO" id="GO:0061617">
    <property type="term" value="C:MICOS complex"/>
    <property type="evidence" value="ECO:0007669"/>
    <property type="project" value="TreeGrafter"/>
</dbReference>
<keyword evidence="1" id="KW-0175">Coiled coil</keyword>
<dbReference type="PANTHER" id="PTHR21588:SF18">
    <property type="entry name" value="MICOS COMPLEX SUBUNIT MIC19"/>
    <property type="match status" value="1"/>
</dbReference>
<sequence length="214" mass="23876">MGANGTKEPPRNVSFENQLLMTEAALQQLQSSVGKDVPQAKSTRTPGIDSSSTPLKPSSTNVPLPTIDASGTVETWRALASSVNDAELQRLRQEYKEKLAEQERYNREKLSLTKENLAAEIEKVEKKFSKYIYSPICELERAEIEQCYLANPKQVLTCSSIAEKFMKCVEQHREQSLKIFYTQGNTSSNTKEAPEQHTFVDPLSAKTSAAADEN</sequence>
<proteinExistence type="predicted"/>
<dbReference type="PANTHER" id="PTHR21588">
    <property type="entry name" value="COILED-COIL-HELIX-COILED-COIL-HELIX DOMAIN CONTAINING 6"/>
    <property type="match status" value="1"/>
</dbReference>
<feature type="compositionally biased region" description="Polar residues" evidence="2">
    <location>
        <begin position="40"/>
        <end position="63"/>
    </location>
</feature>
<dbReference type="InterPro" id="IPR052632">
    <property type="entry name" value="MICOS_subunit_Mic19"/>
</dbReference>
<keyword evidence="5" id="KW-1185">Reference proteome</keyword>
<evidence type="ECO:0000256" key="2">
    <source>
        <dbReference type="SAM" id="MobiDB-lite"/>
    </source>
</evidence>
<reference evidence="4" key="1">
    <citation type="submission" date="2021-02" db="EMBL/GenBank/DDBJ databases">
        <authorList>
            <person name="Nowell W R."/>
        </authorList>
    </citation>
    <scope>NUCLEOTIDE SEQUENCE</scope>
</reference>
<feature type="coiled-coil region" evidence="1">
    <location>
        <begin position="85"/>
        <end position="127"/>
    </location>
</feature>
<evidence type="ECO:0000313" key="5">
    <source>
        <dbReference type="Proteomes" id="UP000663828"/>
    </source>
</evidence>
<dbReference type="EMBL" id="CAJNOR010000222">
    <property type="protein sequence ID" value="CAF0845574.1"/>
    <property type="molecule type" value="Genomic_DNA"/>
</dbReference>
<name>A0A813W4K5_ADIRI</name>
<evidence type="ECO:0000256" key="1">
    <source>
        <dbReference type="SAM" id="Coils"/>
    </source>
</evidence>
<dbReference type="Proteomes" id="UP000663852">
    <property type="component" value="Unassembled WGS sequence"/>
</dbReference>
<organism evidence="4 5">
    <name type="scientific">Adineta ricciae</name>
    <name type="common">Rotifer</name>
    <dbReference type="NCBI Taxonomy" id="249248"/>
    <lineage>
        <taxon>Eukaryota</taxon>
        <taxon>Metazoa</taxon>
        <taxon>Spiralia</taxon>
        <taxon>Gnathifera</taxon>
        <taxon>Rotifera</taxon>
        <taxon>Eurotatoria</taxon>
        <taxon>Bdelloidea</taxon>
        <taxon>Adinetida</taxon>
        <taxon>Adinetidae</taxon>
        <taxon>Adineta</taxon>
    </lineage>
</organism>
<comment type="caution">
    <text evidence="4">The sequence shown here is derived from an EMBL/GenBank/DDBJ whole genome shotgun (WGS) entry which is preliminary data.</text>
</comment>
<dbReference type="AlphaFoldDB" id="A0A813W4K5"/>